<name>A0A899FWD2_9ASCO</name>
<dbReference type="GO" id="GO:0015035">
    <property type="term" value="F:protein-disulfide reductase activity"/>
    <property type="evidence" value="ECO:0007669"/>
    <property type="project" value="TreeGrafter"/>
</dbReference>
<gene>
    <name evidence="9" type="ORF">MERGE_001988</name>
</gene>
<evidence type="ECO:0000256" key="4">
    <source>
        <dbReference type="ARBA" id="ARBA00023157"/>
    </source>
</evidence>
<keyword evidence="6" id="KW-0676">Redox-active center</keyword>
<protein>
    <recommendedName>
        <fullName evidence="3">protein disulfide-isomerase</fullName>
        <ecNumber evidence="3">5.3.4.1</ecNumber>
    </recommendedName>
</protein>
<evidence type="ECO:0000256" key="1">
    <source>
        <dbReference type="ARBA" id="ARBA00001182"/>
    </source>
</evidence>
<dbReference type="PANTHER" id="PTHR45815">
    <property type="entry name" value="PROTEIN DISULFIDE-ISOMERASE A6"/>
    <property type="match status" value="1"/>
</dbReference>
<dbReference type="AlphaFoldDB" id="A0A899FWD2"/>
<dbReference type="PROSITE" id="PS00194">
    <property type="entry name" value="THIOREDOXIN_1"/>
    <property type="match status" value="1"/>
</dbReference>
<feature type="chain" id="PRO_5034934313" description="protein disulfide-isomerase" evidence="7">
    <location>
        <begin position="19"/>
        <end position="385"/>
    </location>
</feature>
<dbReference type="InterPro" id="IPR036249">
    <property type="entry name" value="Thioredoxin-like_sf"/>
</dbReference>
<dbReference type="EMBL" id="CP054534">
    <property type="protein sequence ID" value="QSL64686.1"/>
    <property type="molecule type" value="Genomic_DNA"/>
</dbReference>
<accession>A0A899FWD2</accession>
<evidence type="ECO:0000256" key="2">
    <source>
        <dbReference type="ARBA" id="ARBA00004319"/>
    </source>
</evidence>
<feature type="domain" description="Thioredoxin" evidence="8">
    <location>
        <begin position="8"/>
        <end position="135"/>
    </location>
</feature>
<evidence type="ECO:0000259" key="8">
    <source>
        <dbReference type="PROSITE" id="PS51352"/>
    </source>
</evidence>
<dbReference type="Pfam" id="PF24541">
    <property type="entry name" value="Thioredox_PDIA6_C"/>
    <property type="match status" value="1"/>
</dbReference>
<keyword evidence="4" id="KW-1015">Disulfide bond</keyword>
<dbReference type="OrthoDB" id="10264505at2759"/>
<dbReference type="InterPro" id="IPR013766">
    <property type="entry name" value="Thioredoxin_domain"/>
</dbReference>
<dbReference type="GO" id="GO:0034976">
    <property type="term" value="P:response to endoplasmic reticulum stress"/>
    <property type="evidence" value="ECO:0007669"/>
    <property type="project" value="TreeGrafter"/>
</dbReference>
<evidence type="ECO:0000256" key="6">
    <source>
        <dbReference type="ARBA" id="ARBA00023284"/>
    </source>
</evidence>
<keyword evidence="10" id="KW-1185">Reference proteome</keyword>
<evidence type="ECO:0000256" key="5">
    <source>
        <dbReference type="ARBA" id="ARBA00023235"/>
    </source>
</evidence>
<reference evidence="9" key="1">
    <citation type="submission" date="2020-06" db="EMBL/GenBank/DDBJ databases">
        <title>Genomes of multiple members of Pneumocystis genus reveal paths to human pathogen Pneumocystis jirovecii.</title>
        <authorList>
            <person name="Cisse O.H."/>
            <person name="Ma L."/>
            <person name="Dekker J."/>
            <person name="Khil P."/>
            <person name="Jo J."/>
            <person name="Brenchley J."/>
            <person name="Blair R."/>
            <person name="Pahar B."/>
            <person name="Chabe M."/>
            <person name="Van Rompay K.A."/>
            <person name="Keesler R."/>
            <person name="Sukura A."/>
            <person name="Hirsch V."/>
            <person name="Kutty G."/>
            <person name="Liu Y."/>
            <person name="Peng L."/>
            <person name="Chen J."/>
            <person name="Song J."/>
            <person name="Weissenbacher-Lang C."/>
            <person name="Xu J."/>
            <person name="Upham N.S."/>
            <person name="Stajich J.E."/>
            <person name="Cuomo C.A."/>
            <person name="Cushion M.T."/>
            <person name="Kovacs J.A."/>
        </authorList>
    </citation>
    <scope>NUCLEOTIDE SEQUENCE</scope>
    <source>
        <strain evidence="9">2A</strain>
    </source>
</reference>
<dbReference type="PROSITE" id="PS51352">
    <property type="entry name" value="THIOREDOXIN_2"/>
    <property type="match status" value="1"/>
</dbReference>
<dbReference type="InterPro" id="IPR017937">
    <property type="entry name" value="Thioredoxin_CS"/>
</dbReference>
<feature type="signal peptide" evidence="7">
    <location>
        <begin position="1"/>
        <end position="18"/>
    </location>
</feature>
<sequence>MDLLIYLFLFNLIKNVVSFYASEDQIQVLTTKNFPDFVKNSKHLSIVEFFAPWCGYCRQIAPTYKKLASEVSEFINVAIDCNDRQSVELCERYDIKGFPTLKFFIPQEGTEPKIENYEGARTLRDLMSASTSKIPNYVKKITDNIEVFLEKKSLEKKIILFTDKMDPNGFFKTLALDFYNQVEFILIHKSYTKALELFKIEEFPTIIFLHKKDEPVVYSGKLAYKEIYNFVKSYVLGETQETVDSEPVKEPKEKDFSLIELYSINEVLEKCIYKKGISILVLSNSASNYYTLTQIAKTYTKFSYYSIDKSDLAFSSFVETMQLSFGESEIILLNGQKGWYVPLAGKNTNEVLKVISEVMTGGNVVKEKLDLDIINLISKMRKDEL</sequence>
<dbReference type="Proteomes" id="UP000663699">
    <property type="component" value="Chromosome 3"/>
</dbReference>
<keyword evidence="7" id="KW-0732">Signal</keyword>
<keyword evidence="5" id="KW-0413">Isomerase</keyword>
<dbReference type="GO" id="GO:0003756">
    <property type="term" value="F:protein disulfide isomerase activity"/>
    <property type="evidence" value="ECO:0007669"/>
    <property type="project" value="UniProtKB-EC"/>
</dbReference>
<comment type="subcellular location">
    <subcellularLocation>
        <location evidence="2">Endoplasmic reticulum lumen</location>
    </subcellularLocation>
</comment>
<dbReference type="SUPFAM" id="SSF52833">
    <property type="entry name" value="Thioredoxin-like"/>
    <property type="match status" value="2"/>
</dbReference>
<evidence type="ECO:0000313" key="10">
    <source>
        <dbReference type="Proteomes" id="UP000663699"/>
    </source>
</evidence>
<evidence type="ECO:0000256" key="3">
    <source>
        <dbReference type="ARBA" id="ARBA00012723"/>
    </source>
</evidence>
<dbReference type="PANTHER" id="PTHR45815:SF3">
    <property type="entry name" value="PROTEIN DISULFIDE-ISOMERASE A6"/>
    <property type="match status" value="1"/>
</dbReference>
<dbReference type="EC" id="5.3.4.1" evidence="3"/>
<evidence type="ECO:0000313" key="9">
    <source>
        <dbReference type="EMBL" id="QSL64686.1"/>
    </source>
</evidence>
<dbReference type="GO" id="GO:0005788">
    <property type="term" value="C:endoplasmic reticulum lumen"/>
    <property type="evidence" value="ECO:0007669"/>
    <property type="project" value="UniProtKB-SubCell"/>
</dbReference>
<dbReference type="InterPro" id="IPR057305">
    <property type="entry name" value="Thioredox_PDIA6_C"/>
</dbReference>
<dbReference type="Pfam" id="PF00085">
    <property type="entry name" value="Thioredoxin"/>
    <property type="match status" value="1"/>
</dbReference>
<evidence type="ECO:0000256" key="7">
    <source>
        <dbReference type="SAM" id="SignalP"/>
    </source>
</evidence>
<dbReference type="Gene3D" id="3.40.30.10">
    <property type="entry name" value="Glutaredoxin"/>
    <property type="match status" value="2"/>
</dbReference>
<dbReference type="PRINTS" id="PR00421">
    <property type="entry name" value="THIOREDOXIN"/>
</dbReference>
<proteinExistence type="predicted"/>
<comment type="catalytic activity">
    <reaction evidence="1">
        <text>Catalyzes the rearrangement of -S-S- bonds in proteins.</text>
        <dbReference type="EC" id="5.3.4.1"/>
    </reaction>
</comment>
<organism evidence="9 10">
    <name type="scientific">Pneumocystis wakefieldiae</name>
    <dbReference type="NCBI Taxonomy" id="38082"/>
    <lineage>
        <taxon>Eukaryota</taxon>
        <taxon>Fungi</taxon>
        <taxon>Dikarya</taxon>
        <taxon>Ascomycota</taxon>
        <taxon>Taphrinomycotina</taxon>
        <taxon>Pneumocystomycetes</taxon>
        <taxon>Pneumocystaceae</taxon>
        <taxon>Pneumocystis</taxon>
    </lineage>
</organism>